<evidence type="ECO:0000313" key="2">
    <source>
        <dbReference type="Proteomes" id="UP000001396"/>
    </source>
</evidence>
<sequence>MSNLLLDVDNKSKEELLKLRKDQLYQISIDKKLKVNKSLNKDSLVNAIIKHRDDQIRLQNTLFDDNPAIRFHRGHVDYRLPFLIISKIFQYYWMLCTNHTSPFFSYRDALTITLVNKQLYGIVTTLFNSVFIKQMNINSGYLNLEPLINNELLRLTRTWCPIKQITKLHIHNTMFEQFVNSTDILLNNLLTTIEKLHIYVNKSSYRDINYLTFKSVASKMPNLRTLVCNNVNIRYSLINAIATIKSLRKLDLTHTYKVRLGSLEELVLTKMPLLDQIKLPICDPVNIPNSFRDSVISLFNVSFYKPVSPKQLLELPNLKKISFLKLRPNIFKYFKESSFNVTYLCFPLNGNIDHWLPIIEKLISIETLEVNTQSLGSKGLSSLCRKFKNSISPNYSRFIIQTYDHYDNEKNNLKIGLHYSHQKLYPRITSDSTNLRKIYFVKKI</sequence>
<dbReference type="SUPFAM" id="SSF52047">
    <property type="entry name" value="RNI-like"/>
    <property type="match status" value="1"/>
</dbReference>
<dbReference type="GeneID" id="31355722"/>
<dbReference type="InterPro" id="IPR032675">
    <property type="entry name" value="LRR_dom_sf"/>
</dbReference>
<name>D3AVS3_HETP5</name>
<keyword evidence="2" id="KW-1185">Reference proteome</keyword>
<dbReference type="InParanoid" id="D3AVS3"/>
<reference evidence="1 2" key="1">
    <citation type="journal article" date="2011" name="Genome Res.">
        <title>Phylogeny-wide analysis of social amoeba genomes highlights ancient origins for complex intercellular communication.</title>
        <authorList>
            <person name="Heidel A.J."/>
            <person name="Lawal H.M."/>
            <person name="Felder M."/>
            <person name="Schilde C."/>
            <person name="Helps N.R."/>
            <person name="Tunggal B."/>
            <person name="Rivero F."/>
            <person name="John U."/>
            <person name="Schleicher M."/>
            <person name="Eichinger L."/>
            <person name="Platzer M."/>
            <person name="Noegel A.A."/>
            <person name="Schaap P."/>
            <person name="Gloeckner G."/>
        </authorList>
    </citation>
    <scope>NUCLEOTIDE SEQUENCE [LARGE SCALE GENOMIC DNA]</scope>
    <source>
        <strain evidence="2">ATCC 26659 / Pp 5 / PN500</strain>
    </source>
</reference>
<evidence type="ECO:0000313" key="1">
    <source>
        <dbReference type="EMBL" id="EFA86396.1"/>
    </source>
</evidence>
<dbReference type="AlphaFoldDB" id="D3AVS3"/>
<protein>
    <submittedName>
        <fullName evidence="1">Uncharacterized protein</fullName>
    </submittedName>
</protein>
<accession>D3AVS3</accession>
<dbReference type="RefSeq" id="XP_020438501.1">
    <property type="nucleotide sequence ID" value="XM_020571227.1"/>
</dbReference>
<comment type="caution">
    <text evidence="1">The sequence shown here is derived from an EMBL/GenBank/DDBJ whole genome shotgun (WGS) entry which is preliminary data.</text>
</comment>
<proteinExistence type="predicted"/>
<organism evidence="1 2">
    <name type="scientific">Heterostelium pallidum (strain ATCC 26659 / Pp 5 / PN500)</name>
    <name type="common">Cellular slime mold</name>
    <name type="synonym">Polysphondylium pallidum</name>
    <dbReference type="NCBI Taxonomy" id="670386"/>
    <lineage>
        <taxon>Eukaryota</taxon>
        <taxon>Amoebozoa</taxon>
        <taxon>Evosea</taxon>
        <taxon>Eumycetozoa</taxon>
        <taxon>Dictyostelia</taxon>
        <taxon>Acytosteliales</taxon>
        <taxon>Acytosteliaceae</taxon>
        <taxon>Heterostelium</taxon>
    </lineage>
</organism>
<dbReference type="EMBL" id="ADBJ01000002">
    <property type="protein sequence ID" value="EFA86396.1"/>
    <property type="molecule type" value="Genomic_DNA"/>
</dbReference>
<dbReference type="Gene3D" id="3.80.10.10">
    <property type="entry name" value="Ribonuclease Inhibitor"/>
    <property type="match status" value="1"/>
</dbReference>
<dbReference type="Proteomes" id="UP000001396">
    <property type="component" value="Unassembled WGS sequence"/>
</dbReference>
<gene>
    <name evidence="1" type="ORF">PPL_00188</name>
</gene>